<feature type="compositionally biased region" description="Basic residues" evidence="2">
    <location>
        <begin position="1205"/>
        <end position="1215"/>
    </location>
</feature>
<feature type="region of interest" description="Disordered" evidence="2">
    <location>
        <begin position="1"/>
        <end position="40"/>
    </location>
</feature>
<dbReference type="Gene3D" id="3.30.70.330">
    <property type="match status" value="1"/>
</dbReference>
<feature type="region of interest" description="Disordered" evidence="2">
    <location>
        <begin position="217"/>
        <end position="241"/>
    </location>
</feature>
<keyword evidence="5" id="KW-1185">Reference proteome</keyword>
<feature type="compositionally biased region" description="Low complexity" evidence="2">
    <location>
        <begin position="778"/>
        <end position="790"/>
    </location>
</feature>
<name>A0AAN6M693_9PLEO</name>
<dbReference type="EMBL" id="WVTA01000003">
    <property type="protein sequence ID" value="KAK3215056.1"/>
    <property type="molecule type" value="Genomic_DNA"/>
</dbReference>
<feature type="region of interest" description="Disordered" evidence="2">
    <location>
        <begin position="653"/>
        <end position="792"/>
    </location>
</feature>
<feature type="compositionally biased region" description="Polar residues" evidence="2">
    <location>
        <begin position="1158"/>
        <end position="1169"/>
    </location>
</feature>
<feature type="compositionally biased region" description="Polar residues" evidence="2">
    <location>
        <begin position="653"/>
        <end position="672"/>
    </location>
</feature>
<feature type="compositionally biased region" description="Basic and acidic residues" evidence="2">
    <location>
        <begin position="1034"/>
        <end position="1054"/>
    </location>
</feature>
<evidence type="ECO:0000313" key="5">
    <source>
        <dbReference type="Proteomes" id="UP001280581"/>
    </source>
</evidence>
<proteinExistence type="predicted"/>
<sequence length="1273" mass="138045">MVDSGPPALAPAPPSPECTAPATSDTTMRPANGSPVNSEKSAVAGARLRELVAQPGTHAAVFSTDGGRLPQRSIPLNAPPVIVRSAGMKDVLICANYWRERHPDFHLCFFPHHGWTIADLWDEYDVHLESPEFLKEVMHVILYGNQQSAIKFAYNWCLGNPDKMGKLSGDLRDFEADPLAMVNEFFSHKELGHFPRQYLLYALWVLRDSMHRHQAKCRSTSTADSDDSPVNDQSSQPVMNDHRIDLDPQQQHSMPVSLRPAPPAQQVTSYGPVVPAPHMQRMRNLSFIPFHPPASNFHHGGAAISAVPTQSLKQPPNMRRPDRSGSHSFAQQAQPYTNGENVRLPPGGHTHHPVGPPLGGPHHFVPNIPIGPGMVSPGQRGLHTLPNAVMTSPPIHPSQVAYPPPTGHVVLSPPGSIPPQIHNPAYQQFDHQVIPHVTPFVNLANNVPHAPVRGRDIRSISGPSGQNTKIPGLYNPYDASRPEKAGFVNTGPRKGSRGNLTSNTGRGYKYSGGAFDRSFSNMCPPDYQDYSGRFTTVDTSITNDKEFGCDFNYIGPKNTTVRQLYVRNIPDCISVPEIRTLFLNHAKATPNSIEIRSCGERKEFYSALVSFDSTNDARKALAARLPPLKGKAVQIHVAKRHFSMGAHHYATTQESNRSAGDAGQSTQSNPYSPQDARSDLHQVNGQHRQPKVQISRGSPEARKAKKPVTNQEDRVDGVVKKGDASKSIAESPSAANLVAKTEAKASTTKTPSGNLTAESKSTLPKTGALPGKKETVERSNANEVSSNSNEIAPACPETITETIPLDTQTPLLVSPTKVILPPVDHNPRAVHAKSKKAVAAEDPQVNGNLASVPLQEDAASDDDQKHDLSFHSAQESPLDIISEKDQRDQKADSVHENEEKPGSMTGKHIELDDDQQSPVTNNGVGQKVATNHNLAYEIQEGKGAITVASKSSAELGRKNGAKQTESLNPYSKAYKAQLKKIKDKERKQKKKDKIETTGKEEMQGVAKISIAVENGEKENSGKTPSRASTQGLAQEDHGDEAQAQKGAEVQDVKQGRLNHSKSPPKSAQPCDGMGLQATVATTTKDERLGMSNNQRQTSETGQGVKSTSTVIAVPKLESLKKRSSTTATTPPSTPQRTEKDNMDTARDAREDSPGHQGGNASHEASSLVGSTDPPARSCSPRVKEFHTPVQTPTGLGRPTAEPATQKKKKKNKKKAKDAGEVSGQQSEEAFHEQLSQVKNTQAGYYALRDSDGPPQEVFVRKEEKVGLATFPFS</sequence>
<dbReference type="SUPFAM" id="SSF54928">
    <property type="entry name" value="RNA-binding domain, RBD"/>
    <property type="match status" value="1"/>
</dbReference>
<feature type="region of interest" description="Disordered" evidence="2">
    <location>
        <begin position="951"/>
        <end position="1235"/>
    </location>
</feature>
<dbReference type="Proteomes" id="UP001280581">
    <property type="component" value="Unassembled WGS sequence"/>
</dbReference>
<dbReference type="CDD" id="cd00590">
    <property type="entry name" value="RRM_SF"/>
    <property type="match status" value="1"/>
</dbReference>
<feature type="compositionally biased region" description="Polar residues" evidence="2">
    <location>
        <begin position="21"/>
        <end position="40"/>
    </location>
</feature>
<feature type="region of interest" description="Disordered" evidence="2">
    <location>
        <begin position="823"/>
        <end position="910"/>
    </location>
</feature>
<feature type="compositionally biased region" description="Polar residues" evidence="2">
    <location>
        <begin position="751"/>
        <end position="764"/>
    </location>
</feature>
<feature type="region of interest" description="Disordered" evidence="2">
    <location>
        <begin position="486"/>
        <end position="505"/>
    </location>
</feature>
<evidence type="ECO:0000313" key="4">
    <source>
        <dbReference type="EMBL" id="KAK3215056.1"/>
    </source>
</evidence>
<dbReference type="InterPro" id="IPR035979">
    <property type="entry name" value="RBD_domain_sf"/>
</dbReference>
<feature type="region of interest" description="Disordered" evidence="2">
    <location>
        <begin position="308"/>
        <end position="397"/>
    </location>
</feature>
<organism evidence="4 5">
    <name type="scientific">Pseudopithomyces chartarum</name>
    <dbReference type="NCBI Taxonomy" id="1892770"/>
    <lineage>
        <taxon>Eukaryota</taxon>
        <taxon>Fungi</taxon>
        <taxon>Dikarya</taxon>
        <taxon>Ascomycota</taxon>
        <taxon>Pezizomycotina</taxon>
        <taxon>Dothideomycetes</taxon>
        <taxon>Pleosporomycetidae</taxon>
        <taxon>Pleosporales</taxon>
        <taxon>Massarineae</taxon>
        <taxon>Didymosphaeriaceae</taxon>
        <taxon>Pseudopithomyces</taxon>
    </lineage>
</organism>
<gene>
    <name evidence="4" type="ORF">GRF29_19g2058336</name>
</gene>
<dbReference type="GO" id="GO:0003723">
    <property type="term" value="F:RNA binding"/>
    <property type="evidence" value="ECO:0007669"/>
    <property type="project" value="UniProtKB-UniRule"/>
</dbReference>
<accession>A0AAN6M693</accession>
<feature type="compositionally biased region" description="Basic and acidic residues" evidence="2">
    <location>
        <begin position="881"/>
        <end position="901"/>
    </location>
</feature>
<feature type="compositionally biased region" description="Basic and acidic residues" evidence="2">
    <location>
        <begin position="980"/>
        <end position="1002"/>
    </location>
</feature>
<protein>
    <recommendedName>
        <fullName evidence="3">RRM domain-containing protein</fullName>
    </recommendedName>
</protein>
<evidence type="ECO:0000256" key="1">
    <source>
        <dbReference type="PROSITE-ProRule" id="PRU00176"/>
    </source>
</evidence>
<feature type="compositionally biased region" description="Polar residues" evidence="2">
    <location>
        <begin position="1021"/>
        <end position="1032"/>
    </location>
</feature>
<dbReference type="PROSITE" id="PS50102">
    <property type="entry name" value="RRM"/>
    <property type="match status" value="1"/>
</dbReference>
<dbReference type="InterPro" id="IPR000504">
    <property type="entry name" value="RRM_dom"/>
</dbReference>
<feature type="domain" description="RRM" evidence="3">
    <location>
        <begin position="562"/>
        <end position="640"/>
    </location>
</feature>
<keyword evidence="1" id="KW-0694">RNA-binding</keyword>
<feature type="compositionally biased region" description="Polar residues" evidence="2">
    <location>
        <begin position="326"/>
        <end position="340"/>
    </location>
</feature>
<dbReference type="AlphaFoldDB" id="A0AAN6M693"/>
<evidence type="ECO:0000259" key="3">
    <source>
        <dbReference type="PROSITE" id="PS50102"/>
    </source>
</evidence>
<comment type="caution">
    <text evidence="4">The sequence shown here is derived from an EMBL/GenBank/DDBJ whole genome shotgun (WGS) entry which is preliminary data.</text>
</comment>
<feature type="compositionally biased region" description="Basic and acidic residues" evidence="2">
    <location>
        <begin position="1136"/>
        <end position="1153"/>
    </location>
</feature>
<evidence type="ECO:0000256" key="2">
    <source>
        <dbReference type="SAM" id="MobiDB-lite"/>
    </source>
</evidence>
<feature type="compositionally biased region" description="Basic and acidic residues" evidence="2">
    <location>
        <begin position="711"/>
        <end position="724"/>
    </location>
</feature>
<dbReference type="InterPro" id="IPR012677">
    <property type="entry name" value="Nucleotide-bd_a/b_plait_sf"/>
</dbReference>
<reference evidence="4 5" key="1">
    <citation type="submission" date="2021-02" db="EMBL/GenBank/DDBJ databases">
        <title>Genome assembly of Pseudopithomyces chartarum.</title>
        <authorList>
            <person name="Jauregui R."/>
            <person name="Singh J."/>
            <person name="Voisey C."/>
        </authorList>
    </citation>
    <scope>NUCLEOTIDE SEQUENCE [LARGE SCALE GENOMIC DNA]</scope>
    <source>
        <strain evidence="4 5">AGR01</strain>
    </source>
</reference>
<feature type="compositionally biased region" description="Polar residues" evidence="2">
    <location>
        <begin position="1090"/>
        <end position="1110"/>
    </location>
</feature>
<feature type="compositionally biased region" description="Polar residues" evidence="2">
    <location>
        <begin position="1222"/>
        <end position="1235"/>
    </location>
</feature>